<dbReference type="RefSeq" id="WP_090944217.1">
    <property type="nucleotide sequence ID" value="NZ_FOTS01000080.1"/>
</dbReference>
<evidence type="ECO:0000313" key="10">
    <source>
        <dbReference type="Proteomes" id="UP000199520"/>
    </source>
</evidence>
<dbReference type="InterPro" id="IPR051258">
    <property type="entry name" value="Diverse_Substrate_Transporter"/>
</dbReference>
<feature type="transmembrane region" description="Helical" evidence="7">
    <location>
        <begin position="131"/>
        <end position="151"/>
    </location>
</feature>
<evidence type="ECO:0000256" key="6">
    <source>
        <dbReference type="ARBA" id="ARBA00023136"/>
    </source>
</evidence>
<dbReference type="EMBL" id="FOTS01000080">
    <property type="protein sequence ID" value="SFM33949.1"/>
    <property type="molecule type" value="Genomic_DNA"/>
</dbReference>
<reference evidence="10" key="1">
    <citation type="submission" date="2016-10" db="EMBL/GenBank/DDBJ databases">
        <authorList>
            <person name="Varghese N."/>
            <person name="Submissions S."/>
        </authorList>
    </citation>
    <scope>NUCLEOTIDE SEQUENCE [LARGE SCALE GENOMIC DNA]</scope>
    <source>
        <strain evidence="10">DSM 13327</strain>
    </source>
</reference>
<evidence type="ECO:0000313" key="9">
    <source>
        <dbReference type="EMBL" id="SFM33949.1"/>
    </source>
</evidence>
<organism evidence="9 10">
    <name type="scientific">Pelosinus propionicus DSM 13327</name>
    <dbReference type="NCBI Taxonomy" id="1123291"/>
    <lineage>
        <taxon>Bacteria</taxon>
        <taxon>Bacillati</taxon>
        <taxon>Bacillota</taxon>
        <taxon>Negativicutes</taxon>
        <taxon>Selenomonadales</taxon>
        <taxon>Sporomusaceae</taxon>
        <taxon>Pelosinus</taxon>
    </lineage>
</organism>
<comment type="similarity">
    <text evidence="2">Belongs to the EamA transporter family.</text>
</comment>
<dbReference type="Proteomes" id="UP000199520">
    <property type="component" value="Unassembled WGS sequence"/>
</dbReference>
<gene>
    <name evidence="9" type="ORF">SAMN04490355_108011</name>
</gene>
<feature type="transmembrane region" description="Helical" evidence="7">
    <location>
        <begin position="185"/>
        <end position="205"/>
    </location>
</feature>
<dbReference type="PANTHER" id="PTHR42920">
    <property type="entry name" value="OS03G0707200 PROTEIN-RELATED"/>
    <property type="match status" value="1"/>
</dbReference>
<accession>A0A1I4Q1L9</accession>
<dbReference type="PANTHER" id="PTHR42920:SF11">
    <property type="entry name" value="INNER MEMBRANE PROTEIN YTFF"/>
    <property type="match status" value="1"/>
</dbReference>
<comment type="subcellular location">
    <subcellularLocation>
        <location evidence="1">Cell membrane</location>
        <topology evidence="1">Multi-pass membrane protein</topology>
    </subcellularLocation>
</comment>
<keyword evidence="5 7" id="KW-1133">Transmembrane helix</keyword>
<feature type="transmembrane region" description="Helical" evidence="7">
    <location>
        <begin position="101"/>
        <end position="119"/>
    </location>
</feature>
<evidence type="ECO:0000256" key="2">
    <source>
        <dbReference type="ARBA" id="ARBA00007362"/>
    </source>
</evidence>
<feature type="transmembrane region" description="Helical" evidence="7">
    <location>
        <begin position="33"/>
        <end position="50"/>
    </location>
</feature>
<dbReference type="SUPFAM" id="SSF103481">
    <property type="entry name" value="Multidrug resistance efflux transporter EmrE"/>
    <property type="match status" value="2"/>
</dbReference>
<feature type="domain" description="EamA" evidence="8">
    <location>
        <begin position="6"/>
        <end position="142"/>
    </location>
</feature>
<keyword evidence="10" id="KW-1185">Reference proteome</keyword>
<proteinExistence type="inferred from homology"/>
<feature type="transmembrane region" description="Helical" evidence="7">
    <location>
        <begin position="217"/>
        <end position="238"/>
    </location>
</feature>
<evidence type="ECO:0000256" key="7">
    <source>
        <dbReference type="SAM" id="Phobius"/>
    </source>
</evidence>
<evidence type="ECO:0000256" key="3">
    <source>
        <dbReference type="ARBA" id="ARBA00022475"/>
    </source>
</evidence>
<evidence type="ECO:0000259" key="8">
    <source>
        <dbReference type="Pfam" id="PF00892"/>
    </source>
</evidence>
<dbReference type="InterPro" id="IPR037185">
    <property type="entry name" value="EmrE-like"/>
</dbReference>
<dbReference type="STRING" id="1123291.SAMN04490355_108011"/>
<keyword evidence="4 7" id="KW-0812">Transmembrane</keyword>
<keyword evidence="6 7" id="KW-0472">Membrane</keyword>
<dbReference type="GO" id="GO:0005886">
    <property type="term" value="C:plasma membrane"/>
    <property type="evidence" value="ECO:0007669"/>
    <property type="project" value="UniProtKB-SubCell"/>
</dbReference>
<feature type="domain" description="EamA" evidence="8">
    <location>
        <begin position="157"/>
        <end position="289"/>
    </location>
</feature>
<dbReference type="Pfam" id="PF00892">
    <property type="entry name" value="EamA"/>
    <property type="match status" value="2"/>
</dbReference>
<feature type="transmembrane region" description="Helical" evidence="7">
    <location>
        <begin position="70"/>
        <end position="89"/>
    </location>
</feature>
<sequence>MRYQAFLFLLLCNLLWAGNFVFGKILINEFSPMWITFLRWLIACSLLFPIAARYENLSYDMMKKILKNSWVILTCMGITGGILFNLFTYSALQFTTPTNGTLVFSLTPAITMIFSFIIWKEKISLVQLSGLIVSFLGVTTLLTGGKLMQVFQMDLNKGDLLMIGADVCWMIYAFLCKMSDRIPPVTAVALSSLIAVVIMIPFLIVQPLPIYQISTMGFNGILYVGFFASVCAFVLWNFSVRTVGTNIANLTVNLIPVYTAMITLLLGGVITGAQLWGGGMVILGLLLTSQKRNDSIEIYVSTPDVDICKSAEKCPYCAN</sequence>
<dbReference type="InterPro" id="IPR000620">
    <property type="entry name" value="EamA_dom"/>
</dbReference>
<evidence type="ECO:0000256" key="4">
    <source>
        <dbReference type="ARBA" id="ARBA00022692"/>
    </source>
</evidence>
<dbReference type="OrthoDB" id="9799821at2"/>
<name>A0A1I4Q1L9_9FIRM</name>
<evidence type="ECO:0000256" key="5">
    <source>
        <dbReference type="ARBA" id="ARBA00022989"/>
    </source>
</evidence>
<evidence type="ECO:0000256" key="1">
    <source>
        <dbReference type="ARBA" id="ARBA00004651"/>
    </source>
</evidence>
<dbReference type="AlphaFoldDB" id="A0A1I4Q1L9"/>
<protein>
    <submittedName>
        <fullName evidence="9">Permease of the drug/metabolite transporter (DMT) superfamily</fullName>
    </submittedName>
</protein>
<keyword evidence="3" id="KW-1003">Cell membrane</keyword>
<feature type="transmembrane region" description="Helical" evidence="7">
    <location>
        <begin position="258"/>
        <end position="287"/>
    </location>
</feature>